<feature type="domain" description="HTH gntR-type" evidence="4">
    <location>
        <begin position="29"/>
        <end position="96"/>
    </location>
</feature>
<dbReference type="Gene3D" id="1.20.120.530">
    <property type="entry name" value="GntR ligand-binding domain-like"/>
    <property type="match status" value="1"/>
</dbReference>
<dbReference type="SMART" id="SM00345">
    <property type="entry name" value="HTH_GNTR"/>
    <property type="match status" value="1"/>
</dbReference>
<keyword evidence="2" id="KW-0238">DNA-binding</keyword>
<sequence>MVREYESTDFFRLDGQQMSQRRTERPGKARMSDVVYERLQGFLLDGEIQPGERIRVDELARRLGVSQTPVRESLNRLEAEDLVTKTHLIGYSATPKLTPERFEDLFEARFLIEPHCSGLAAGRHRGGEAERIAAIAAEMRARYQAGTMSYAAFARADAEFHEAVLTATGNSYFGEIFAKLHCHLQLFRLLRDSRVTEDALDEHDQIVTAIRQRSPESATDAMRAHLTASRTRLRTAFASPPEQATASTVVTGD</sequence>
<dbReference type="GO" id="GO:0043565">
    <property type="term" value="F:sequence-specific DNA binding"/>
    <property type="evidence" value="ECO:0007669"/>
    <property type="project" value="InterPro"/>
</dbReference>
<evidence type="ECO:0000256" key="2">
    <source>
        <dbReference type="ARBA" id="ARBA00023125"/>
    </source>
</evidence>
<keyword evidence="1" id="KW-0805">Transcription regulation</keyword>
<gene>
    <name evidence="5" type="ORF">E0H50_40470</name>
</gene>
<dbReference type="SMART" id="SM00895">
    <property type="entry name" value="FCD"/>
    <property type="match status" value="1"/>
</dbReference>
<dbReference type="PANTHER" id="PTHR43537:SF45">
    <property type="entry name" value="GNTR FAMILY REGULATORY PROTEIN"/>
    <property type="match status" value="1"/>
</dbReference>
<dbReference type="InterPro" id="IPR036388">
    <property type="entry name" value="WH-like_DNA-bd_sf"/>
</dbReference>
<evidence type="ECO:0000313" key="6">
    <source>
        <dbReference type="Proteomes" id="UP000292695"/>
    </source>
</evidence>
<keyword evidence="6" id="KW-1185">Reference proteome</keyword>
<evidence type="ECO:0000259" key="4">
    <source>
        <dbReference type="PROSITE" id="PS50949"/>
    </source>
</evidence>
<dbReference type="GO" id="GO:0003700">
    <property type="term" value="F:DNA-binding transcription factor activity"/>
    <property type="evidence" value="ECO:0007669"/>
    <property type="project" value="InterPro"/>
</dbReference>
<comment type="caution">
    <text evidence="5">The sequence shown here is derived from an EMBL/GenBank/DDBJ whole genome shotgun (WGS) entry which is preliminary data.</text>
</comment>
<dbReference type="SUPFAM" id="SSF46785">
    <property type="entry name" value="Winged helix' DNA-binding domain"/>
    <property type="match status" value="1"/>
</dbReference>
<dbReference type="InterPro" id="IPR008920">
    <property type="entry name" value="TF_FadR/GntR_C"/>
</dbReference>
<dbReference type="Pfam" id="PF07729">
    <property type="entry name" value="FCD"/>
    <property type="match status" value="1"/>
</dbReference>
<dbReference type="PROSITE" id="PS50949">
    <property type="entry name" value="HTH_GNTR"/>
    <property type="match status" value="1"/>
</dbReference>
<proteinExistence type="predicted"/>
<keyword evidence="3" id="KW-0804">Transcription</keyword>
<organism evidence="5 6">
    <name type="scientific">Kribbella sindirgiensis</name>
    <dbReference type="NCBI Taxonomy" id="1124744"/>
    <lineage>
        <taxon>Bacteria</taxon>
        <taxon>Bacillati</taxon>
        <taxon>Actinomycetota</taxon>
        <taxon>Actinomycetes</taxon>
        <taxon>Propionibacteriales</taxon>
        <taxon>Kribbellaceae</taxon>
        <taxon>Kribbella</taxon>
    </lineage>
</organism>
<accession>A0A4R0HZ97</accession>
<dbReference type="SUPFAM" id="SSF48008">
    <property type="entry name" value="GntR ligand-binding domain-like"/>
    <property type="match status" value="1"/>
</dbReference>
<dbReference type="Pfam" id="PF00392">
    <property type="entry name" value="GntR"/>
    <property type="match status" value="1"/>
</dbReference>
<dbReference type="Proteomes" id="UP000292695">
    <property type="component" value="Unassembled WGS sequence"/>
</dbReference>
<dbReference type="PANTHER" id="PTHR43537">
    <property type="entry name" value="TRANSCRIPTIONAL REGULATOR, GNTR FAMILY"/>
    <property type="match status" value="1"/>
</dbReference>
<evidence type="ECO:0000256" key="3">
    <source>
        <dbReference type="ARBA" id="ARBA00023163"/>
    </source>
</evidence>
<dbReference type="InterPro" id="IPR000485">
    <property type="entry name" value="AsnC-type_HTH_dom"/>
</dbReference>
<evidence type="ECO:0000256" key="1">
    <source>
        <dbReference type="ARBA" id="ARBA00023015"/>
    </source>
</evidence>
<dbReference type="EMBL" id="SJKA01000028">
    <property type="protein sequence ID" value="TCC16769.1"/>
    <property type="molecule type" value="Genomic_DNA"/>
</dbReference>
<dbReference type="OrthoDB" id="5243844at2"/>
<name>A0A4R0HZ97_9ACTN</name>
<dbReference type="InterPro" id="IPR011711">
    <property type="entry name" value="GntR_C"/>
</dbReference>
<dbReference type="InterPro" id="IPR000524">
    <property type="entry name" value="Tscrpt_reg_HTH_GntR"/>
</dbReference>
<dbReference type="AlphaFoldDB" id="A0A4R0HZ97"/>
<dbReference type="InterPro" id="IPR036390">
    <property type="entry name" value="WH_DNA-bd_sf"/>
</dbReference>
<dbReference type="PRINTS" id="PR00033">
    <property type="entry name" value="HTHASNC"/>
</dbReference>
<dbReference type="Gene3D" id="1.10.10.10">
    <property type="entry name" value="Winged helix-like DNA-binding domain superfamily/Winged helix DNA-binding domain"/>
    <property type="match status" value="1"/>
</dbReference>
<protein>
    <submittedName>
        <fullName evidence="5">GntR family transcriptional regulator</fullName>
    </submittedName>
</protein>
<reference evidence="5 6" key="1">
    <citation type="submission" date="2019-02" db="EMBL/GenBank/DDBJ databases">
        <title>Kribbella capetownensis sp. nov. and Kribbella speibonae sp. nov., isolated from soil.</title>
        <authorList>
            <person name="Curtis S.M."/>
            <person name="Norton I."/>
            <person name="Everest G.J."/>
            <person name="Meyers P.R."/>
        </authorList>
    </citation>
    <scope>NUCLEOTIDE SEQUENCE [LARGE SCALE GENOMIC DNA]</scope>
    <source>
        <strain evidence="5 6">DSM 27082</strain>
    </source>
</reference>
<evidence type="ECO:0000313" key="5">
    <source>
        <dbReference type="EMBL" id="TCC16769.1"/>
    </source>
</evidence>